<organism evidence="1 2">
    <name type="scientific">Hyphomonas johnsonii MHS-2</name>
    <dbReference type="NCBI Taxonomy" id="1280950"/>
    <lineage>
        <taxon>Bacteria</taxon>
        <taxon>Pseudomonadati</taxon>
        <taxon>Pseudomonadota</taxon>
        <taxon>Alphaproteobacteria</taxon>
        <taxon>Hyphomonadales</taxon>
        <taxon>Hyphomonadaceae</taxon>
        <taxon>Hyphomonas</taxon>
    </lineage>
</organism>
<protein>
    <recommendedName>
        <fullName evidence="3">MmcQ/YjbR family DNA-binding protein</fullName>
    </recommendedName>
</protein>
<dbReference type="PANTHER" id="PTHR35145">
    <property type="entry name" value="CYTOPLASMIC PROTEIN-RELATED"/>
    <property type="match status" value="1"/>
</dbReference>
<dbReference type="Pfam" id="PF04237">
    <property type="entry name" value="YjbR"/>
    <property type="match status" value="1"/>
</dbReference>
<sequence length="128" mass="13984">MTLDAFTTFCKSLPHSTYVCQWGGSHVWKIGGKVYAIAGDDNGKITGVSFKVTPIAFHILKEQPGCRGAPHLASRGMKWIQRTSAETMSDAELLTYLRDSYRLVAAGLTRKLQKELGLDPAVPNGFPS</sequence>
<dbReference type="STRING" id="1280950.HJO_09814"/>
<comment type="caution">
    <text evidence="1">The sequence shown here is derived from an EMBL/GenBank/DDBJ whole genome shotgun (WGS) entry which is preliminary data.</text>
</comment>
<dbReference type="eggNOG" id="COG2315">
    <property type="taxonomic scope" value="Bacteria"/>
</dbReference>
<keyword evidence="2" id="KW-1185">Reference proteome</keyword>
<accession>A0A059FNX8</accession>
<dbReference type="EMBL" id="ARYK01000004">
    <property type="protein sequence ID" value="KCZ92322.1"/>
    <property type="molecule type" value="Genomic_DNA"/>
</dbReference>
<dbReference type="InterPro" id="IPR058532">
    <property type="entry name" value="YjbR/MT2646/Rv2570-like"/>
</dbReference>
<proteinExistence type="predicted"/>
<dbReference type="PATRIC" id="fig|1280950.3.peg.1961"/>
<dbReference type="OrthoDB" id="9804614at2"/>
<evidence type="ECO:0000313" key="2">
    <source>
        <dbReference type="Proteomes" id="UP000025171"/>
    </source>
</evidence>
<reference evidence="1 2" key="1">
    <citation type="journal article" date="2014" name="Antonie Van Leeuwenhoek">
        <title>Hyphomonas beringensis sp. nov. and Hyphomonas chukchiensis sp. nov., isolated from surface seawater of the Bering Sea and Chukchi Sea.</title>
        <authorList>
            <person name="Li C."/>
            <person name="Lai Q."/>
            <person name="Li G."/>
            <person name="Dong C."/>
            <person name="Wang J."/>
            <person name="Liao Y."/>
            <person name="Shao Z."/>
        </authorList>
    </citation>
    <scope>NUCLEOTIDE SEQUENCE [LARGE SCALE GENOMIC DNA]</scope>
    <source>
        <strain evidence="1 2">MHS-2</strain>
    </source>
</reference>
<evidence type="ECO:0000313" key="1">
    <source>
        <dbReference type="EMBL" id="KCZ92322.1"/>
    </source>
</evidence>
<gene>
    <name evidence="1" type="ORF">HJO_09814</name>
</gene>
<name>A0A059FNX8_9PROT</name>
<dbReference type="RefSeq" id="WP_035616550.1">
    <property type="nucleotide sequence ID" value="NZ_ARYK01000004.1"/>
</dbReference>
<dbReference type="PANTHER" id="PTHR35145:SF1">
    <property type="entry name" value="CYTOPLASMIC PROTEIN"/>
    <property type="match status" value="1"/>
</dbReference>
<dbReference type="SUPFAM" id="SSF142906">
    <property type="entry name" value="YjbR-like"/>
    <property type="match status" value="1"/>
</dbReference>
<dbReference type="InterPro" id="IPR007351">
    <property type="entry name" value="YjbR"/>
</dbReference>
<dbReference type="InterPro" id="IPR038056">
    <property type="entry name" value="YjbR-like_sf"/>
</dbReference>
<evidence type="ECO:0008006" key="3">
    <source>
        <dbReference type="Google" id="ProtNLM"/>
    </source>
</evidence>
<dbReference type="AlphaFoldDB" id="A0A059FNX8"/>
<dbReference type="Proteomes" id="UP000025171">
    <property type="component" value="Unassembled WGS sequence"/>
</dbReference>
<dbReference type="Gene3D" id="3.90.1150.30">
    <property type="match status" value="1"/>
</dbReference>